<dbReference type="EMBL" id="CM023473">
    <property type="protein sequence ID" value="KAH7954884.1"/>
    <property type="molecule type" value="Genomic_DNA"/>
</dbReference>
<name>A0ACB8D0I2_DERSI</name>
<sequence>MKARIEDGIVYSPYPEVEIFNCSFFEATKKACLTDPDKPALIDDSVTLTKSEFVARLRRYAAGLQRHGVRPGDRICVHVGNSVDNFVAMCSCLVAGASIVLAKPSLTERELRYQITDSDSTHLLVEPELAGKGLKVASELKLKGFFTTGFADGFISMEPFAELDESLFREVPVADPQECLFAIIYTSGTTGLPKGVELTHYGFLANIGMSRLSSAEMRRTGQRLAGLRRVCTGGMPLSQEQYKSMHETFGEGLQVLANVYAMTEATALLCSPSREHATGVDMGFPAPADKVQGGLTCCSSETYWPHVSVAWL</sequence>
<evidence type="ECO:0000313" key="2">
    <source>
        <dbReference type="Proteomes" id="UP000821865"/>
    </source>
</evidence>
<accession>A0ACB8D0I2</accession>
<comment type="caution">
    <text evidence="1">The sequence shown here is derived from an EMBL/GenBank/DDBJ whole genome shotgun (WGS) entry which is preliminary data.</text>
</comment>
<organism evidence="1 2">
    <name type="scientific">Dermacentor silvarum</name>
    <name type="common">Tick</name>
    <dbReference type="NCBI Taxonomy" id="543639"/>
    <lineage>
        <taxon>Eukaryota</taxon>
        <taxon>Metazoa</taxon>
        <taxon>Ecdysozoa</taxon>
        <taxon>Arthropoda</taxon>
        <taxon>Chelicerata</taxon>
        <taxon>Arachnida</taxon>
        <taxon>Acari</taxon>
        <taxon>Parasitiformes</taxon>
        <taxon>Ixodida</taxon>
        <taxon>Ixodoidea</taxon>
        <taxon>Ixodidae</taxon>
        <taxon>Rhipicephalinae</taxon>
        <taxon>Dermacentor</taxon>
    </lineage>
</organism>
<keyword evidence="2" id="KW-1185">Reference proteome</keyword>
<reference evidence="1" key="1">
    <citation type="submission" date="2020-05" db="EMBL/GenBank/DDBJ databases">
        <title>Large-scale comparative analyses of tick genomes elucidate their genetic diversity and vector capacities.</title>
        <authorList>
            <person name="Jia N."/>
            <person name="Wang J."/>
            <person name="Shi W."/>
            <person name="Du L."/>
            <person name="Sun Y."/>
            <person name="Zhan W."/>
            <person name="Jiang J."/>
            <person name="Wang Q."/>
            <person name="Zhang B."/>
            <person name="Ji P."/>
            <person name="Sakyi L.B."/>
            <person name="Cui X."/>
            <person name="Yuan T."/>
            <person name="Jiang B."/>
            <person name="Yang W."/>
            <person name="Lam T.T.-Y."/>
            <person name="Chang Q."/>
            <person name="Ding S."/>
            <person name="Wang X."/>
            <person name="Zhu J."/>
            <person name="Ruan X."/>
            <person name="Zhao L."/>
            <person name="Wei J."/>
            <person name="Que T."/>
            <person name="Du C."/>
            <person name="Cheng J."/>
            <person name="Dai P."/>
            <person name="Han X."/>
            <person name="Huang E."/>
            <person name="Gao Y."/>
            <person name="Liu J."/>
            <person name="Shao H."/>
            <person name="Ye R."/>
            <person name="Li L."/>
            <person name="Wei W."/>
            <person name="Wang X."/>
            <person name="Wang C."/>
            <person name="Yang T."/>
            <person name="Huo Q."/>
            <person name="Li W."/>
            <person name="Guo W."/>
            <person name="Chen H."/>
            <person name="Zhou L."/>
            <person name="Ni X."/>
            <person name="Tian J."/>
            <person name="Zhou Y."/>
            <person name="Sheng Y."/>
            <person name="Liu T."/>
            <person name="Pan Y."/>
            <person name="Xia L."/>
            <person name="Li J."/>
            <person name="Zhao F."/>
            <person name="Cao W."/>
        </authorList>
    </citation>
    <scope>NUCLEOTIDE SEQUENCE</scope>
    <source>
        <strain evidence="1">Dsil-2018</strain>
    </source>
</reference>
<proteinExistence type="predicted"/>
<gene>
    <name evidence="1" type="ORF">HPB49_022568</name>
</gene>
<evidence type="ECO:0000313" key="1">
    <source>
        <dbReference type="EMBL" id="KAH7954884.1"/>
    </source>
</evidence>
<protein>
    <submittedName>
        <fullName evidence="1">Uncharacterized protein</fullName>
    </submittedName>
</protein>
<dbReference type="Proteomes" id="UP000821865">
    <property type="component" value="Chromosome 4"/>
</dbReference>